<evidence type="ECO:0000259" key="3">
    <source>
        <dbReference type="SMART" id="SM00477"/>
    </source>
</evidence>
<feature type="domain" description="ENPP1-3/EXOG-like endonuclease/phosphodiesterase" evidence="3">
    <location>
        <begin position="74"/>
        <end position="280"/>
    </location>
</feature>
<dbReference type="PROSITE" id="PS51257">
    <property type="entry name" value="PROKAR_LIPOPROTEIN"/>
    <property type="match status" value="1"/>
</dbReference>
<name>A0A0S2KPB4_9BACT</name>
<dbReference type="InterPro" id="IPR044925">
    <property type="entry name" value="His-Me_finger_sf"/>
</dbReference>
<evidence type="ECO:0000259" key="4">
    <source>
        <dbReference type="SMART" id="SM00892"/>
    </source>
</evidence>
<dbReference type="KEGG" id="peo:AS203_04505"/>
<dbReference type="STRING" id="76123.AS203_04505"/>
<dbReference type="SMART" id="SM00477">
    <property type="entry name" value="NUC"/>
    <property type="match status" value="1"/>
</dbReference>
<dbReference type="InterPro" id="IPR001604">
    <property type="entry name" value="Endo_G_ENPP1-like_dom"/>
</dbReference>
<sequence length="300" mass="34627">MIDVFKKIAFACSLTAFLTACNGESNSEKPQVATNENANVVTGRIPQEVKRLEFPKLKGGNSIVLVHKTNDRYGVNYSTEWDTQLSAQRWSCYQMYDSNSGGHVGRYDTSSGYPNDELLPTDYQLQSDPYYRSGFDHGHICPSADRQYSKEANRQTFFLTNMQPQFKEFNQVDYLWEQMEEQVRSWNTSSFRDTLYVVKGGTIDNGLILQYLTRGTTRIPVPKYFFVAILCKNQAGYKALGFWFEHKKYAKKRNLGDYVKSIDELENLTHIDFFCNLPDNIESHVENLSVDNIKRAWGLR</sequence>
<dbReference type="RefSeq" id="WP_025065853.1">
    <property type="nucleotide sequence ID" value="NZ_CP013195.1"/>
</dbReference>
<dbReference type="Proteomes" id="UP000056252">
    <property type="component" value="Chromosome"/>
</dbReference>
<dbReference type="eggNOG" id="COG1864">
    <property type="taxonomic scope" value="Bacteria"/>
</dbReference>
<evidence type="ECO:0000313" key="5">
    <source>
        <dbReference type="EMBL" id="ALO49855.1"/>
    </source>
</evidence>
<organism evidence="5 6">
    <name type="scientific">Hoylesella enoeca</name>
    <dbReference type="NCBI Taxonomy" id="76123"/>
    <lineage>
        <taxon>Bacteria</taxon>
        <taxon>Pseudomonadati</taxon>
        <taxon>Bacteroidota</taxon>
        <taxon>Bacteroidia</taxon>
        <taxon>Bacteroidales</taxon>
        <taxon>Prevotellaceae</taxon>
        <taxon>Hoylesella</taxon>
    </lineage>
</organism>
<gene>
    <name evidence="5" type="ORF">AS203_04505</name>
</gene>
<reference evidence="6" key="1">
    <citation type="submission" date="2015-11" db="EMBL/GenBank/DDBJ databases">
        <authorList>
            <person name="Holder M.E."/>
            <person name="Ajami N.J."/>
            <person name="Petrosino J.F."/>
        </authorList>
    </citation>
    <scope>NUCLEOTIDE SEQUENCE [LARGE SCALE GENOMIC DNA]</scope>
    <source>
        <strain evidence="6">F0113</strain>
    </source>
</reference>
<dbReference type="PANTHER" id="PTHR13966:SF5">
    <property type="entry name" value="ENDONUCLEASE G, MITOCHONDRIAL"/>
    <property type="match status" value="1"/>
</dbReference>
<protein>
    <recommendedName>
        <fullName evidence="7">Endonuclease</fullName>
    </recommendedName>
</protein>
<proteinExistence type="predicted"/>
<dbReference type="AlphaFoldDB" id="A0A0S2KPB4"/>
<accession>A0A0S2KPB4</accession>
<dbReference type="GO" id="GO:0003676">
    <property type="term" value="F:nucleic acid binding"/>
    <property type="evidence" value="ECO:0007669"/>
    <property type="project" value="InterPro"/>
</dbReference>
<dbReference type="GO" id="GO:0046872">
    <property type="term" value="F:metal ion binding"/>
    <property type="evidence" value="ECO:0007669"/>
    <property type="project" value="UniProtKB-KW"/>
</dbReference>
<dbReference type="GO" id="GO:0004519">
    <property type="term" value="F:endonuclease activity"/>
    <property type="evidence" value="ECO:0007669"/>
    <property type="project" value="TreeGrafter"/>
</dbReference>
<dbReference type="OrthoDB" id="9811262at2"/>
<dbReference type="InterPro" id="IPR044929">
    <property type="entry name" value="DNA/RNA_non-sp_Endonuclease_sf"/>
</dbReference>
<keyword evidence="2" id="KW-0479">Metal-binding</keyword>
<dbReference type="Pfam" id="PF01223">
    <property type="entry name" value="Endonuclease_NS"/>
    <property type="match status" value="1"/>
</dbReference>
<dbReference type="SUPFAM" id="SSF54060">
    <property type="entry name" value="His-Me finger endonucleases"/>
    <property type="match status" value="1"/>
</dbReference>
<dbReference type="GO" id="GO:0016787">
    <property type="term" value="F:hydrolase activity"/>
    <property type="evidence" value="ECO:0007669"/>
    <property type="project" value="InterPro"/>
</dbReference>
<dbReference type="InterPro" id="IPR040255">
    <property type="entry name" value="Non-specific_endonuclease"/>
</dbReference>
<evidence type="ECO:0008006" key="7">
    <source>
        <dbReference type="Google" id="ProtNLM"/>
    </source>
</evidence>
<dbReference type="InterPro" id="IPR020821">
    <property type="entry name" value="ENPP1-3/EXOG-like_nuc-like"/>
</dbReference>
<evidence type="ECO:0000256" key="1">
    <source>
        <dbReference type="PIRSR" id="PIRSR640255-1"/>
    </source>
</evidence>
<evidence type="ECO:0000313" key="6">
    <source>
        <dbReference type="Proteomes" id="UP000056252"/>
    </source>
</evidence>
<evidence type="ECO:0000256" key="2">
    <source>
        <dbReference type="PIRSR" id="PIRSR640255-2"/>
    </source>
</evidence>
<dbReference type="SMART" id="SM00892">
    <property type="entry name" value="Endonuclease_NS"/>
    <property type="match status" value="1"/>
</dbReference>
<feature type="binding site" evidence="2">
    <location>
        <position position="170"/>
    </location>
    <ligand>
        <name>Mg(2+)</name>
        <dbReference type="ChEBI" id="CHEBI:18420"/>
        <note>catalytic</note>
    </ligand>
</feature>
<feature type="active site" description="Proton acceptor" evidence="1">
    <location>
        <position position="139"/>
    </location>
</feature>
<dbReference type="EMBL" id="CP013195">
    <property type="protein sequence ID" value="ALO49855.1"/>
    <property type="molecule type" value="Genomic_DNA"/>
</dbReference>
<feature type="domain" description="DNA/RNA non-specific endonuclease/pyrophosphatase/phosphodiesterase" evidence="4">
    <location>
        <begin position="73"/>
        <end position="280"/>
    </location>
</feature>
<dbReference type="Gene3D" id="3.40.570.10">
    <property type="entry name" value="Extracellular Endonuclease, subunit A"/>
    <property type="match status" value="1"/>
</dbReference>
<keyword evidence="6" id="KW-1185">Reference proteome</keyword>
<dbReference type="PANTHER" id="PTHR13966">
    <property type="entry name" value="ENDONUCLEASE RELATED"/>
    <property type="match status" value="1"/>
</dbReference>